<evidence type="ECO:0000256" key="3">
    <source>
        <dbReference type="ARBA" id="ARBA00022989"/>
    </source>
</evidence>
<dbReference type="Proteomes" id="UP001595075">
    <property type="component" value="Unassembled WGS sequence"/>
</dbReference>
<sequence length="538" mass="59028">MSQAQTISDSASIPKPLAHNDVADENDAITMRAPKSTTKPLPAHLFYFMGVHFLIAFCEMILVVPLMRLFEQSLCFSYYTIHDPSVIGHGGLIPEALCKIVEIQHDLATIRGWKSLLDIIPVLLVAIPTGKLGDKYGRRKVLAGSLLGVMGSLVLIYTVCLFPKLFPLRLVYLGSIFLLFGGGLYTSAALMWAMASEVCDDEQRSVLISGYVQCSFVLIIEIRSRAYYYIFSAFYVAELVASFLVTMTAEISPWIPCGLAFGSLVVCMILLASMPNSRKQKSGSDHAVPEGASLINLVADQDSQTSTKVEPTDLISLFSNTNILLSIPVFIVGTLRYTTLNVLIQYASIRFGWKISDGAAFYSETAIVNIILYSLLVPRLVLVVRAKFNIRPQVMDMVLMRTCVCLMAAGALILGFAPFDKMLYLGVFIFSAGFGSRVSTLSFTSYMIPDNSKASFYAAVAILENIGHALGDPAMQQILAAVMRGPKVWLATPFFFVAGLYISAGIVTLFLRVEKDGNPKTRERQDNDGGHEYEPLLA</sequence>
<dbReference type="InterPro" id="IPR036259">
    <property type="entry name" value="MFS_trans_sf"/>
</dbReference>
<keyword evidence="8" id="KW-1185">Reference proteome</keyword>
<keyword evidence="4 6" id="KW-0472">Membrane</keyword>
<evidence type="ECO:0000313" key="8">
    <source>
        <dbReference type="Proteomes" id="UP001595075"/>
    </source>
</evidence>
<feature type="transmembrane region" description="Helical" evidence="6">
    <location>
        <begin position="251"/>
        <end position="272"/>
    </location>
</feature>
<name>A0ABR4BWC8_9HELO</name>
<evidence type="ECO:0000256" key="1">
    <source>
        <dbReference type="ARBA" id="ARBA00004141"/>
    </source>
</evidence>
<dbReference type="PANTHER" id="PTHR23507:SF1">
    <property type="entry name" value="FI18259P1-RELATED"/>
    <property type="match status" value="1"/>
</dbReference>
<dbReference type="Pfam" id="PF07690">
    <property type="entry name" value="MFS_1"/>
    <property type="match status" value="1"/>
</dbReference>
<accession>A0ABR4BWC8</accession>
<evidence type="ECO:0000256" key="4">
    <source>
        <dbReference type="ARBA" id="ARBA00023136"/>
    </source>
</evidence>
<gene>
    <name evidence="7" type="ORF">VTL71DRAFT_7328</name>
</gene>
<evidence type="ECO:0000256" key="2">
    <source>
        <dbReference type="ARBA" id="ARBA00022692"/>
    </source>
</evidence>
<dbReference type="CDD" id="cd06174">
    <property type="entry name" value="MFS"/>
    <property type="match status" value="1"/>
</dbReference>
<proteinExistence type="predicted"/>
<feature type="transmembrane region" description="Helical" evidence="6">
    <location>
        <begin position="366"/>
        <end position="386"/>
    </location>
</feature>
<evidence type="ECO:0000256" key="6">
    <source>
        <dbReference type="SAM" id="Phobius"/>
    </source>
</evidence>
<reference evidence="7 8" key="1">
    <citation type="journal article" date="2024" name="Commun. Biol.">
        <title>Comparative genomic analysis of thermophilic fungi reveals convergent evolutionary adaptations and gene losses.</title>
        <authorList>
            <person name="Steindorff A.S."/>
            <person name="Aguilar-Pontes M.V."/>
            <person name="Robinson A.J."/>
            <person name="Andreopoulos B."/>
            <person name="LaButti K."/>
            <person name="Kuo A."/>
            <person name="Mondo S."/>
            <person name="Riley R."/>
            <person name="Otillar R."/>
            <person name="Haridas S."/>
            <person name="Lipzen A."/>
            <person name="Grimwood J."/>
            <person name="Schmutz J."/>
            <person name="Clum A."/>
            <person name="Reid I.D."/>
            <person name="Moisan M.C."/>
            <person name="Butler G."/>
            <person name="Nguyen T.T.M."/>
            <person name="Dewar K."/>
            <person name="Conant G."/>
            <person name="Drula E."/>
            <person name="Henrissat B."/>
            <person name="Hansel C."/>
            <person name="Singer S."/>
            <person name="Hutchinson M.I."/>
            <person name="de Vries R.P."/>
            <person name="Natvig D.O."/>
            <person name="Powell A.J."/>
            <person name="Tsang A."/>
            <person name="Grigoriev I.V."/>
        </authorList>
    </citation>
    <scope>NUCLEOTIDE SEQUENCE [LARGE SCALE GENOMIC DNA]</scope>
    <source>
        <strain evidence="7 8">CBS 494.80</strain>
    </source>
</reference>
<dbReference type="EMBL" id="JAZHXI010000018">
    <property type="protein sequence ID" value="KAL2061950.1"/>
    <property type="molecule type" value="Genomic_DNA"/>
</dbReference>
<organism evidence="7 8">
    <name type="scientific">Oculimacula yallundae</name>
    <dbReference type="NCBI Taxonomy" id="86028"/>
    <lineage>
        <taxon>Eukaryota</taxon>
        <taxon>Fungi</taxon>
        <taxon>Dikarya</taxon>
        <taxon>Ascomycota</taxon>
        <taxon>Pezizomycotina</taxon>
        <taxon>Leotiomycetes</taxon>
        <taxon>Helotiales</taxon>
        <taxon>Ploettnerulaceae</taxon>
        <taxon>Oculimacula</taxon>
    </lineage>
</organism>
<feature type="transmembrane region" description="Helical" evidence="6">
    <location>
        <begin position="45"/>
        <end position="67"/>
    </location>
</feature>
<keyword evidence="2 6" id="KW-0812">Transmembrane</keyword>
<dbReference type="InterPro" id="IPR011701">
    <property type="entry name" value="MFS"/>
</dbReference>
<dbReference type="Gene3D" id="1.20.1250.20">
    <property type="entry name" value="MFS general substrate transporter like domains"/>
    <property type="match status" value="1"/>
</dbReference>
<dbReference type="SUPFAM" id="SSF103473">
    <property type="entry name" value="MFS general substrate transporter"/>
    <property type="match status" value="1"/>
</dbReference>
<comment type="caution">
    <text evidence="7">The sequence shown here is derived from an EMBL/GenBank/DDBJ whole genome shotgun (WGS) entry which is preliminary data.</text>
</comment>
<evidence type="ECO:0000256" key="5">
    <source>
        <dbReference type="SAM" id="MobiDB-lite"/>
    </source>
</evidence>
<feature type="transmembrane region" description="Helical" evidence="6">
    <location>
        <begin position="423"/>
        <end position="442"/>
    </location>
</feature>
<protein>
    <recommendedName>
        <fullName evidence="9">Major facilitator superfamily (MFS) profile domain-containing protein</fullName>
    </recommendedName>
</protein>
<feature type="transmembrane region" description="Helical" evidence="6">
    <location>
        <begin position="141"/>
        <end position="166"/>
    </location>
</feature>
<feature type="transmembrane region" description="Helical" evidence="6">
    <location>
        <begin position="226"/>
        <end position="245"/>
    </location>
</feature>
<feature type="transmembrane region" description="Helical" evidence="6">
    <location>
        <begin position="398"/>
        <end position="417"/>
    </location>
</feature>
<keyword evidence="3 6" id="KW-1133">Transmembrane helix</keyword>
<dbReference type="PANTHER" id="PTHR23507">
    <property type="entry name" value="ZGC:174356"/>
    <property type="match status" value="1"/>
</dbReference>
<feature type="transmembrane region" description="Helical" evidence="6">
    <location>
        <begin position="491"/>
        <end position="513"/>
    </location>
</feature>
<feature type="region of interest" description="Disordered" evidence="5">
    <location>
        <begin position="518"/>
        <end position="538"/>
    </location>
</feature>
<comment type="subcellular location">
    <subcellularLocation>
        <location evidence="1">Membrane</location>
        <topology evidence="1">Multi-pass membrane protein</topology>
    </subcellularLocation>
</comment>
<evidence type="ECO:0008006" key="9">
    <source>
        <dbReference type="Google" id="ProtNLM"/>
    </source>
</evidence>
<feature type="transmembrane region" description="Helical" evidence="6">
    <location>
        <begin position="172"/>
        <end position="195"/>
    </location>
</feature>
<evidence type="ECO:0000313" key="7">
    <source>
        <dbReference type="EMBL" id="KAL2061950.1"/>
    </source>
</evidence>